<dbReference type="AlphaFoldDB" id="G0QZZ2"/>
<protein>
    <submittedName>
        <fullName evidence="4">Transketolase, putative</fullName>
        <ecNumber evidence="4">2.2.1.1</ecNumber>
    </submittedName>
</protein>
<gene>
    <name evidence="4" type="ORF">IMG5_160810</name>
</gene>
<proteinExistence type="predicted"/>
<evidence type="ECO:0000313" key="4">
    <source>
        <dbReference type="EMBL" id="EGR29202.1"/>
    </source>
</evidence>
<dbReference type="GO" id="GO:0004802">
    <property type="term" value="F:transketolase activity"/>
    <property type="evidence" value="ECO:0007669"/>
    <property type="project" value="UniProtKB-EC"/>
</dbReference>
<dbReference type="InterPro" id="IPR051424">
    <property type="entry name" value="Transketolase-like"/>
</dbReference>
<keyword evidence="5" id="KW-1185">Reference proteome</keyword>
<dbReference type="Proteomes" id="UP000008983">
    <property type="component" value="Unassembled WGS sequence"/>
</dbReference>
<organism evidence="4 5">
    <name type="scientific">Ichthyophthirius multifiliis</name>
    <name type="common">White spot disease agent</name>
    <name type="synonym">Ich</name>
    <dbReference type="NCBI Taxonomy" id="5932"/>
    <lineage>
        <taxon>Eukaryota</taxon>
        <taxon>Sar</taxon>
        <taxon>Alveolata</taxon>
        <taxon>Ciliophora</taxon>
        <taxon>Intramacronucleata</taxon>
        <taxon>Oligohymenophorea</taxon>
        <taxon>Hymenostomatida</taxon>
        <taxon>Ophryoglenina</taxon>
        <taxon>Ichthyophthirius</taxon>
    </lineage>
</organism>
<dbReference type="OrthoDB" id="10267175at2759"/>
<sequence>KPQKEKMNTRHSRQQKPSTSPLKKQKSPEKKDPKPQKKLKTTEDYQNIQNIKDIAARLRIHSIEMTNASNSGHPSSCSSMADILSVLFFDKSGMTINIQNLKSFTADRFVLSKGHAAPILYAVWSLVGLIPQSELLKIRKFSSGLEGHPTPRLPFVDVATGSLGQGLGAACGMAYSSKYLDKITNRFYVLLGDGECAEGSVWEAASFAGHYKLDNLTAIVDVNRLGQSEETSLAHNVQSYKKRFESFDWNAIVIDGQISLQSQKPSIKPKIKPNNPQYQSLRPQKEKISHLQKINQNGMENHQEKKPKKPQNISKIQQKIKILHLNQIQNNQPKIILQSKIKQNYNHYHIKKEKKLQLDQHMELHQKDQELQIHINVQYHQMEILKIPLMRLHLKMLSLIDLLNAIQLNRIWFQQLQVQVVEIKFPSYLLLVLFLPELMIKLEWVLYLQLILNQWVHIVVYLQEKMVHLKWLWKIQL</sequence>
<evidence type="ECO:0000259" key="3">
    <source>
        <dbReference type="Pfam" id="PF00456"/>
    </source>
</evidence>
<dbReference type="InParanoid" id="G0QZZ2"/>
<reference evidence="4 5" key="1">
    <citation type="submission" date="2011-07" db="EMBL/GenBank/DDBJ databases">
        <authorList>
            <person name="Coyne R."/>
            <person name="Brami D."/>
            <person name="Johnson J."/>
            <person name="Hostetler J."/>
            <person name="Hannick L."/>
            <person name="Clark T."/>
            <person name="Cassidy-Hanley D."/>
            <person name="Inman J."/>
        </authorList>
    </citation>
    <scope>NUCLEOTIDE SEQUENCE [LARGE SCALE GENOMIC DNA]</scope>
    <source>
        <strain evidence="4 5">G5</strain>
    </source>
</reference>
<keyword evidence="1 4" id="KW-0808">Transferase</keyword>
<dbReference type="Gene3D" id="3.40.50.970">
    <property type="match status" value="1"/>
</dbReference>
<feature type="non-terminal residue" evidence="4">
    <location>
        <position position="1"/>
    </location>
</feature>
<dbReference type="InterPro" id="IPR005474">
    <property type="entry name" value="Transketolase_N"/>
</dbReference>
<dbReference type="Pfam" id="PF00456">
    <property type="entry name" value="Transketolase_N"/>
    <property type="match status" value="1"/>
</dbReference>
<dbReference type="CDD" id="cd02012">
    <property type="entry name" value="TPP_TK"/>
    <property type="match status" value="1"/>
</dbReference>
<dbReference type="STRING" id="857967.G0QZZ2"/>
<dbReference type="GO" id="GO:0030976">
    <property type="term" value="F:thiamine pyrophosphate binding"/>
    <property type="evidence" value="ECO:0007669"/>
    <property type="project" value="TreeGrafter"/>
</dbReference>
<evidence type="ECO:0000313" key="5">
    <source>
        <dbReference type="Proteomes" id="UP000008983"/>
    </source>
</evidence>
<accession>G0QZZ2</accession>
<dbReference type="RefSeq" id="XP_004030438.1">
    <property type="nucleotide sequence ID" value="XM_004030390.1"/>
</dbReference>
<feature type="domain" description="Transketolase N-terminal" evidence="3">
    <location>
        <begin position="53"/>
        <end position="260"/>
    </location>
</feature>
<evidence type="ECO:0000256" key="1">
    <source>
        <dbReference type="ARBA" id="ARBA00022679"/>
    </source>
</evidence>
<feature type="region of interest" description="Disordered" evidence="2">
    <location>
        <begin position="1"/>
        <end position="43"/>
    </location>
</feature>
<feature type="compositionally biased region" description="Basic and acidic residues" evidence="2">
    <location>
        <begin position="26"/>
        <end position="43"/>
    </location>
</feature>
<dbReference type="eggNOG" id="KOG0523">
    <property type="taxonomic scope" value="Eukaryota"/>
</dbReference>
<dbReference type="EMBL" id="GL984173">
    <property type="protein sequence ID" value="EGR29202.1"/>
    <property type="molecule type" value="Genomic_DNA"/>
</dbReference>
<dbReference type="InterPro" id="IPR029061">
    <property type="entry name" value="THDP-binding"/>
</dbReference>
<dbReference type="EC" id="2.2.1.1" evidence="4"/>
<dbReference type="GeneID" id="14905306"/>
<dbReference type="SUPFAM" id="SSF52518">
    <property type="entry name" value="Thiamin diphosphate-binding fold (THDP-binding)"/>
    <property type="match status" value="1"/>
</dbReference>
<name>G0QZZ2_ICHMU</name>
<dbReference type="PANTHER" id="PTHR43195">
    <property type="entry name" value="TRANSKETOLASE"/>
    <property type="match status" value="1"/>
</dbReference>
<evidence type="ECO:0000256" key="2">
    <source>
        <dbReference type="SAM" id="MobiDB-lite"/>
    </source>
</evidence>
<dbReference type="PANTHER" id="PTHR43195:SF1">
    <property type="entry name" value="FI06132P-RELATED"/>
    <property type="match status" value="1"/>
</dbReference>